<dbReference type="NCBIfam" id="NF011430">
    <property type="entry name" value="PRK14861.1"/>
    <property type="match status" value="1"/>
</dbReference>
<dbReference type="AlphaFoldDB" id="A0A2R4VYK0"/>
<evidence type="ECO:0000256" key="9">
    <source>
        <dbReference type="HAMAP-Rule" id="MF_00236"/>
    </source>
</evidence>
<dbReference type="Pfam" id="PF02416">
    <property type="entry name" value="TatA_B_E"/>
    <property type="match status" value="1"/>
</dbReference>
<feature type="region of interest" description="Disordered" evidence="10">
    <location>
        <begin position="41"/>
        <end position="69"/>
    </location>
</feature>
<evidence type="ECO:0000313" key="12">
    <source>
        <dbReference type="Proteomes" id="UP000244792"/>
    </source>
</evidence>
<keyword evidence="3 9" id="KW-1003">Cell membrane</keyword>
<comment type="function">
    <text evidence="9">Part of the twin-arginine translocation (Tat) system that transports large folded proteins containing a characteristic twin-arginine motif in their signal peptide across membranes. TatA could form the protein-conducting channel of the Tat system.</text>
</comment>
<dbReference type="NCBIfam" id="TIGR01411">
    <property type="entry name" value="tatAE"/>
    <property type="match status" value="1"/>
</dbReference>
<dbReference type="EMBL" id="CP020921">
    <property type="protein sequence ID" value="AWB09613.1"/>
    <property type="molecule type" value="Genomic_DNA"/>
</dbReference>
<comment type="subcellular location">
    <subcellularLocation>
        <location evidence="1 9">Cell membrane</location>
        <topology evidence="1 9">Single-pass membrane protein</topology>
    </subcellularLocation>
</comment>
<name>A0A2R4VYK0_THEAF</name>
<evidence type="ECO:0000256" key="7">
    <source>
        <dbReference type="ARBA" id="ARBA00023010"/>
    </source>
</evidence>
<keyword evidence="8 9" id="KW-0472">Membrane</keyword>
<dbReference type="Proteomes" id="UP000244792">
    <property type="component" value="Chromosome"/>
</dbReference>
<evidence type="ECO:0000256" key="10">
    <source>
        <dbReference type="SAM" id="MobiDB-lite"/>
    </source>
</evidence>
<sequence length="69" mass="7572">MIGTQELVIVLVIALILFGPSRLPELGNSVGKAIKSFKEGMDEVTQEPKKEEKKDATEISAKVEDSEKK</sequence>
<dbReference type="GO" id="GO:0008320">
    <property type="term" value="F:protein transmembrane transporter activity"/>
    <property type="evidence" value="ECO:0007669"/>
    <property type="project" value="UniProtKB-UniRule"/>
</dbReference>
<reference evidence="11 12" key="1">
    <citation type="submission" date="2017-04" db="EMBL/GenBank/DDBJ databases">
        <title>Genomic insights into metabolism of Thermodesulfobium acidiphilum.</title>
        <authorList>
            <person name="Toshchakov S.V."/>
            <person name="Frolov E.N."/>
            <person name="Kublanov I.V."/>
            <person name="Samarov N.I."/>
            <person name="Novikov A."/>
            <person name="Lebedinsky A.V."/>
            <person name="Bonch-Osmolovskaya E.A."/>
            <person name="Chernyh N.A."/>
        </authorList>
    </citation>
    <scope>NUCLEOTIDE SEQUENCE [LARGE SCALE GENOMIC DNA]</scope>
    <source>
        <strain evidence="11 12">3127-1</strain>
    </source>
</reference>
<evidence type="ECO:0000256" key="4">
    <source>
        <dbReference type="ARBA" id="ARBA00022692"/>
    </source>
</evidence>
<dbReference type="OrthoDB" id="9800908at2"/>
<dbReference type="PANTHER" id="PTHR42982:SF1">
    <property type="entry name" value="SEC-INDEPENDENT PROTEIN TRANSLOCASE PROTEIN TATA"/>
    <property type="match status" value="1"/>
</dbReference>
<dbReference type="InterPro" id="IPR003369">
    <property type="entry name" value="TatA/B/E"/>
</dbReference>
<evidence type="ECO:0000313" key="11">
    <source>
        <dbReference type="EMBL" id="AWB09613.1"/>
    </source>
</evidence>
<comment type="similarity">
    <text evidence="9">Belongs to the TatA/E family.</text>
</comment>
<gene>
    <name evidence="9" type="primary">tatA</name>
    <name evidence="11" type="ORF">TDSAC_0229</name>
</gene>
<keyword evidence="7 9" id="KW-0811">Translocation</keyword>
<evidence type="ECO:0000256" key="3">
    <source>
        <dbReference type="ARBA" id="ARBA00022475"/>
    </source>
</evidence>
<keyword evidence="4 9" id="KW-0812">Transmembrane</keyword>
<keyword evidence="5 9" id="KW-0653">Protein transport</keyword>
<dbReference type="GO" id="GO:0033281">
    <property type="term" value="C:TAT protein transport complex"/>
    <property type="evidence" value="ECO:0007669"/>
    <property type="project" value="UniProtKB-UniRule"/>
</dbReference>
<dbReference type="KEGG" id="taci:TDSAC_0229"/>
<keyword evidence="12" id="KW-1185">Reference proteome</keyword>
<comment type="subunit">
    <text evidence="9">Forms a complex with TatC.</text>
</comment>
<accession>A0A2R4VYK0</accession>
<dbReference type="InterPro" id="IPR006312">
    <property type="entry name" value="TatA/E"/>
</dbReference>
<evidence type="ECO:0000256" key="8">
    <source>
        <dbReference type="ARBA" id="ARBA00023136"/>
    </source>
</evidence>
<organism evidence="11 12">
    <name type="scientific">Thermodesulfobium acidiphilum</name>
    <dbReference type="NCBI Taxonomy" id="1794699"/>
    <lineage>
        <taxon>Bacteria</taxon>
        <taxon>Pseudomonadati</taxon>
        <taxon>Thermodesulfobiota</taxon>
        <taxon>Thermodesulfobiia</taxon>
        <taxon>Thermodesulfobiales</taxon>
        <taxon>Thermodesulfobiaceae</taxon>
        <taxon>Thermodesulfobium</taxon>
    </lineage>
</organism>
<keyword evidence="6 9" id="KW-1133">Transmembrane helix</keyword>
<dbReference type="HAMAP" id="MF_00236">
    <property type="entry name" value="TatA_E"/>
    <property type="match status" value="1"/>
</dbReference>
<dbReference type="GO" id="GO:0043953">
    <property type="term" value="P:protein transport by the Tat complex"/>
    <property type="evidence" value="ECO:0007669"/>
    <property type="project" value="UniProtKB-UniRule"/>
</dbReference>
<evidence type="ECO:0000256" key="6">
    <source>
        <dbReference type="ARBA" id="ARBA00022989"/>
    </source>
</evidence>
<dbReference type="PANTHER" id="PTHR42982">
    <property type="entry name" value="SEC-INDEPENDENT PROTEIN TRANSLOCASE PROTEIN TATA"/>
    <property type="match status" value="1"/>
</dbReference>
<proteinExistence type="inferred from homology"/>
<dbReference type="RefSeq" id="WP_013755615.1">
    <property type="nucleotide sequence ID" value="NZ_CP020921.1"/>
</dbReference>
<dbReference type="Gene3D" id="1.20.5.3310">
    <property type="match status" value="1"/>
</dbReference>
<protein>
    <recommendedName>
        <fullName evidence="9">Sec-independent protein translocase protein TatA</fullName>
    </recommendedName>
</protein>
<evidence type="ECO:0000256" key="2">
    <source>
        <dbReference type="ARBA" id="ARBA00022448"/>
    </source>
</evidence>
<evidence type="ECO:0000256" key="1">
    <source>
        <dbReference type="ARBA" id="ARBA00004162"/>
    </source>
</evidence>
<evidence type="ECO:0000256" key="5">
    <source>
        <dbReference type="ARBA" id="ARBA00022927"/>
    </source>
</evidence>
<keyword evidence="2 9" id="KW-0813">Transport</keyword>